<feature type="signal peptide" evidence="1">
    <location>
        <begin position="1"/>
        <end position="24"/>
    </location>
</feature>
<proteinExistence type="predicted"/>
<evidence type="ECO:0000256" key="1">
    <source>
        <dbReference type="SAM" id="SignalP"/>
    </source>
</evidence>
<keyword evidence="1" id="KW-0732">Signal</keyword>
<evidence type="ECO:0000313" key="3">
    <source>
        <dbReference type="Proteomes" id="UP000566663"/>
    </source>
</evidence>
<accession>A0A7W8MH50</accession>
<dbReference type="Proteomes" id="UP000566663">
    <property type="component" value="Unassembled WGS sequence"/>
</dbReference>
<comment type="caution">
    <text evidence="2">The sequence shown here is derived from an EMBL/GenBank/DDBJ whole genome shotgun (WGS) entry which is preliminary data.</text>
</comment>
<protein>
    <submittedName>
        <fullName evidence="2">Uncharacterized protein</fullName>
    </submittedName>
</protein>
<dbReference type="AlphaFoldDB" id="A0A7W8MH50"/>
<reference evidence="2 3" key="1">
    <citation type="submission" date="2020-08" db="EMBL/GenBank/DDBJ databases">
        <title>Genomic Encyclopedia of Type Strains, Phase IV (KMG-IV): sequencing the most valuable type-strain genomes for metagenomic binning, comparative biology and taxonomic classification.</title>
        <authorList>
            <person name="Goeker M."/>
        </authorList>
    </citation>
    <scope>NUCLEOTIDE SEQUENCE [LARGE SCALE GENOMIC DNA]</scope>
    <source>
        <strain evidence="2 3">DSM 25335</strain>
    </source>
</reference>
<organism evidence="2 3">
    <name type="scientific">Brevundimonas basaltis</name>
    <dbReference type="NCBI Taxonomy" id="472166"/>
    <lineage>
        <taxon>Bacteria</taxon>
        <taxon>Pseudomonadati</taxon>
        <taxon>Pseudomonadota</taxon>
        <taxon>Alphaproteobacteria</taxon>
        <taxon>Caulobacterales</taxon>
        <taxon>Caulobacteraceae</taxon>
        <taxon>Brevundimonas</taxon>
    </lineage>
</organism>
<gene>
    <name evidence="2" type="ORF">HNQ67_001396</name>
</gene>
<dbReference type="RefSeq" id="WP_183253706.1">
    <property type="nucleotide sequence ID" value="NZ_BAAAFF010000005.1"/>
</dbReference>
<sequence length="120" mass="13174">MKNLVRRAVIAASLLALAPAVASANQSTRYVFAWAYGNDGSTFYISNSVMSVNSSDLSAAIRRWYSARERENLVASTRSAMVGTPSSVLYDNVQDAEDARNRMANQERNTYGKSVVVVSW</sequence>
<evidence type="ECO:0000313" key="2">
    <source>
        <dbReference type="EMBL" id="MBB5291882.1"/>
    </source>
</evidence>
<dbReference type="EMBL" id="JACHFZ010000002">
    <property type="protein sequence ID" value="MBB5291882.1"/>
    <property type="molecule type" value="Genomic_DNA"/>
</dbReference>
<feature type="chain" id="PRO_5031037170" evidence="1">
    <location>
        <begin position="25"/>
        <end position="120"/>
    </location>
</feature>
<name>A0A7W8MH50_9CAUL</name>
<keyword evidence="3" id="KW-1185">Reference proteome</keyword>